<name>A0ABV5QFC7_9ACTN</name>
<keyword evidence="4" id="KW-1185">Reference proteome</keyword>
<organism evidence="3 4">
    <name type="scientific">Nonomuraea roseola</name>
    <dbReference type="NCBI Taxonomy" id="46179"/>
    <lineage>
        <taxon>Bacteria</taxon>
        <taxon>Bacillati</taxon>
        <taxon>Actinomycetota</taxon>
        <taxon>Actinomycetes</taxon>
        <taxon>Streptosporangiales</taxon>
        <taxon>Streptosporangiaceae</taxon>
        <taxon>Nonomuraea</taxon>
    </lineage>
</organism>
<protein>
    <submittedName>
        <fullName evidence="3">Uncharacterized protein</fullName>
    </submittedName>
</protein>
<gene>
    <name evidence="3" type="ORF">ACFFRN_46970</name>
</gene>
<keyword evidence="2" id="KW-0732">Signal</keyword>
<feature type="signal peptide" evidence="2">
    <location>
        <begin position="1"/>
        <end position="28"/>
    </location>
</feature>
<dbReference type="RefSeq" id="WP_346119746.1">
    <property type="nucleotide sequence ID" value="NZ_BAAAXC010000009.1"/>
</dbReference>
<evidence type="ECO:0000256" key="1">
    <source>
        <dbReference type="SAM" id="MobiDB-lite"/>
    </source>
</evidence>
<evidence type="ECO:0000256" key="2">
    <source>
        <dbReference type="SAM" id="SignalP"/>
    </source>
</evidence>
<reference evidence="3 4" key="1">
    <citation type="submission" date="2024-09" db="EMBL/GenBank/DDBJ databases">
        <authorList>
            <person name="Sun Q."/>
            <person name="Mori K."/>
        </authorList>
    </citation>
    <scope>NUCLEOTIDE SEQUENCE [LARGE SCALE GENOMIC DNA]</scope>
    <source>
        <strain evidence="3 4">JCM 3323</strain>
    </source>
</reference>
<proteinExistence type="predicted"/>
<feature type="region of interest" description="Disordered" evidence="1">
    <location>
        <begin position="26"/>
        <end position="48"/>
    </location>
</feature>
<comment type="caution">
    <text evidence="3">The sequence shown here is derived from an EMBL/GenBank/DDBJ whole genome shotgun (WGS) entry which is preliminary data.</text>
</comment>
<sequence length="48" mass="4758">MRSRLGHRVLALSALVVAAVLATSTTTAADTDQGPAPTVVGPAGNHCC</sequence>
<feature type="chain" id="PRO_5046397680" evidence="2">
    <location>
        <begin position="29"/>
        <end position="48"/>
    </location>
</feature>
<accession>A0ABV5QFC7</accession>
<dbReference type="Proteomes" id="UP001589646">
    <property type="component" value="Unassembled WGS sequence"/>
</dbReference>
<evidence type="ECO:0000313" key="3">
    <source>
        <dbReference type="EMBL" id="MFB9534182.1"/>
    </source>
</evidence>
<dbReference type="EMBL" id="JBHMCE010000024">
    <property type="protein sequence ID" value="MFB9534182.1"/>
    <property type="molecule type" value="Genomic_DNA"/>
</dbReference>
<evidence type="ECO:0000313" key="4">
    <source>
        <dbReference type="Proteomes" id="UP001589646"/>
    </source>
</evidence>